<dbReference type="InterPro" id="IPR050952">
    <property type="entry name" value="TRIM-NHL_E3_ligases"/>
</dbReference>
<comment type="caution">
    <text evidence="3">The sequence shown here is derived from an EMBL/GenBank/DDBJ whole genome shotgun (WGS) entry which is preliminary data.</text>
</comment>
<feature type="repeat" description="NHL" evidence="2">
    <location>
        <begin position="257"/>
        <end position="300"/>
    </location>
</feature>
<dbReference type="EMBL" id="CAJNOQ010005357">
    <property type="protein sequence ID" value="CAF1095932.1"/>
    <property type="molecule type" value="Genomic_DNA"/>
</dbReference>
<dbReference type="Proteomes" id="UP000681722">
    <property type="component" value="Unassembled WGS sequence"/>
</dbReference>
<evidence type="ECO:0000313" key="4">
    <source>
        <dbReference type="EMBL" id="CAF3861267.1"/>
    </source>
</evidence>
<dbReference type="EMBL" id="CAJOBC010005357">
    <property type="protein sequence ID" value="CAF3861267.1"/>
    <property type="molecule type" value="Genomic_DNA"/>
</dbReference>
<dbReference type="GO" id="GO:0061630">
    <property type="term" value="F:ubiquitin protein ligase activity"/>
    <property type="evidence" value="ECO:0007669"/>
    <property type="project" value="TreeGrafter"/>
</dbReference>
<dbReference type="PANTHER" id="PTHR24104:SF25">
    <property type="entry name" value="PROTEIN LIN-41"/>
    <property type="match status" value="1"/>
</dbReference>
<proteinExistence type="predicted"/>
<accession>A0A814NS87</accession>
<name>A0A814NS87_9BILA</name>
<dbReference type="Gene3D" id="2.120.10.30">
    <property type="entry name" value="TolB, C-terminal domain"/>
    <property type="match status" value="2"/>
</dbReference>
<dbReference type="InterPro" id="IPR011042">
    <property type="entry name" value="6-blade_b-propeller_TolB-like"/>
</dbReference>
<keyword evidence="5" id="KW-1185">Reference proteome</keyword>
<dbReference type="PROSITE" id="PS51125">
    <property type="entry name" value="NHL"/>
    <property type="match status" value="2"/>
</dbReference>
<feature type="repeat" description="NHL" evidence="2">
    <location>
        <begin position="351"/>
        <end position="387"/>
    </location>
</feature>
<gene>
    <name evidence="3" type="ORF">GPM918_LOCUS18505</name>
    <name evidence="4" type="ORF">SRO942_LOCUS18502</name>
</gene>
<dbReference type="OrthoDB" id="6105938at2759"/>
<evidence type="ECO:0000256" key="1">
    <source>
        <dbReference type="ARBA" id="ARBA00022737"/>
    </source>
</evidence>
<evidence type="ECO:0000256" key="2">
    <source>
        <dbReference type="PROSITE-ProRule" id="PRU00504"/>
    </source>
</evidence>
<dbReference type="Proteomes" id="UP000663829">
    <property type="component" value="Unassembled WGS sequence"/>
</dbReference>
<evidence type="ECO:0000313" key="5">
    <source>
        <dbReference type="Proteomes" id="UP000663829"/>
    </source>
</evidence>
<protein>
    <recommendedName>
        <fullName evidence="6">B box-type domain-containing protein</fullName>
    </recommendedName>
</protein>
<evidence type="ECO:0008006" key="6">
    <source>
        <dbReference type="Google" id="ProtNLM"/>
    </source>
</evidence>
<keyword evidence="1" id="KW-0677">Repeat</keyword>
<dbReference type="GO" id="GO:0043161">
    <property type="term" value="P:proteasome-mediated ubiquitin-dependent protein catabolic process"/>
    <property type="evidence" value="ECO:0007669"/>
    <property type="project" value="TreeGrafter"/>
</dbReference>
<dbReference type="GO" id="GO:0000209">
    <property type="term" value="P:protein polyubiquitination"/>
    <property type="evidence" value="ECO:0007669"/>
    <property type="project" value="TreeGrafter"/>
</dbReference>
<reference evidence="3" key="1">
    <citation type="submission" date="2021-02" db="EMBL/GenBank/DDBJ databases">
        <authorList>
            <person name="Nowell W R."/>
        </authorList>
    </citation>
    <scope>NUCLEOTIDE SEQUENCE</scope>
</reference>
<sequence>MSCPTCLTNHTMINCELLSQNVALMQLLHIRKIDIVQNTQCKICNSLPSITSCTHCTRLACVNCLESHRQEVIQEVTREIGDLEKQSENIKLGLGDSTDNFRYHCDETFQAANKRVDEMQKYLKVINERLCQKIQEFHDRRQTDLAQSVNRLHTEIQTIDKFVDDTRHLLRDVNVQTELLLRVKQQCLEPRKRLLVLAKDLIEFTPTIQFNPSTFQIGDELAGSLVLDRPLNAPNSVATAAGDGKLASIVSTRTGKMEIIGQEGSGKLEFKGPAGLTVNGDGHLVIVEVENNRLQILTCNFNHVRTIIGFREPRDVVFSRDKRYLITDNHKLIILDENFRKVDVIGSNKSGRTRNTFNRPTGITIDEQDEVIICDTHNDRLVIFSKDYKWNRDFTTGPESSPRYVCSYNDTLYVTCAGTGCIITLTKQGEVLQMIPDSSLDLRIDAPRTIRCVRDLLFVVSSHAKSIFVFTIDGEYRGELRHEMFNRPVGILFVDDSLYVTDTEKHSIFHFSGILQ</sequence>
<dbReference type="CDD" id="cd05819">
    <property type="entry name" value="NHL"/>
    <property type="match status" value="1"/>
</dbReference>
<dbReference type="AlphaFoldDB" id="A0A814NS87"/>
<dbReference type="SUPFAM" id="SSF63829">
    <property type="entry name" value="Calcium-dependent phosphotriesterase"/>
    <property type="match status" value="1"/>
</dbReference>
<dbReference type="PANTHER" id="PTHR24104">
    <property type="entry name" value="E3 UBIQUITIN-PROTEIN LIGASE NHLRC1-RELATED"/>
    <property type="match status" value="1"/>
</dbReference>
<organism evidence="3 5">
    <name type="scientific">Didymodactylos carnosus</name>
    <dbReference type="NCBI Taxonomy" id="1234261"/>
    <lineage>
        <taxon>Eukaryota</taxon>
        <taxon>Metazoa</taxon>
        <taxon>Spiralia</taxon>
        <taxon>Gnathifera</taxon>
        <taxon>Rotifera</taxon>
        <taxon>Eurotatoria</taxon>
        <taxon>Bdelloidea</taxon>
        <taxon>Philodinida</taxon>
        <taxon>Philodinidae</taxon>
        <taxon>Didymodactylos</taxon>
    </lineage>
</organism>
<dbReference type="Pfam" id="PF01436">
    <property type="entry name" value="NHL"/>
    <property type="match status" value="2"/>
</dbReference>
<dbReference type="InterPro" id="IPR001258">
    <property type="entry name" value="NHL_repeat"/>
</dbReference>
<evidence type="ECO:0000313" key="3">
    <source>
        <dbReference type="EMBL" id="CAF1095932.1"/>
    </source>
</evidence>
<dbReference type="GO" id="GO:0008270">
    <property type="term" value="F:zinc ion binding"/>
    <property type="evidence" value="ECO:0007669"/>
    <property type="project" value="UniProtKB-KW"/>
</dbReference>